<dbReference type="Gene3D" id="2.40.30.170">
    <property type="match status" value="1"/>
</dbReference>
<dbReference type="EMBL" id="CP000153">
    <property type="protein sequence ID" value="ABB44156.1"/>
    <property type="molecule type" value="Genomic_DNA"/>
</dbReference>
<name>Q30S75_SULDN</name>
<evidence type="ECO:0000259" key="2">
    <source>
        <dbReference type="Pfam" id="PF25954"/>
    </source>
</evidence>
<dbReference type="OrthoDB" id="9806939at2"/>
<dbReference type="InterPro" id="IPR058647">
    <property type="entry name" value="BSH_CzcB-like"/>
</dbReference>
<dbReference type="InterPro" id="IPR006143">
    <property type="entry name" value="RND_pump_MFP"/>
</dbReference>
<dbReference type="GO" id="GO:1990281">
    <property type="term" value="C:efflux pump complex"/>
    <property type="evidence" value="ECO:0007669"/>
    <property type="project" value="TreeGrafter"/>
</dbReference>
<dbReference type="Pfam" id="PF25973">
    <property type="entry name" value="BSH_CzcB"/>
    <property type="match status" value="1"/>
</dbReference>
<dbReference type="AlphaFoldDB" id="Q30S75"/>
<dbReference type="PANTHER" id="PTHR30469:SF15">
    <property type="entry name" value="HLYD FAMILY OF SECRETION PROTEINS"/>
    <property type="match status" value="1"/>
</dbReference>
<accession>Q30S75</accession>
<dbReference type="Proteomes" id="UP000002714">
    <property type="component" value="Chromosome"/>
</dbReference>
<dbReference type="Gene3D" id="2.40.50.100">
    <property type="match status" value="1"/>
</dbReference>
<evidence type="ECO:0000313" key="4">
    <source>
        <dbReference type="EMBL" id="ABB44156.1"/>
    </source>
</evidence>
<evidence type="ECO:0000256" key="1">
    <source>
        <dbReference type="ARBA" id="ARBA00009477"/>
    </source>
</evidence>
<feature type="domain" description="CusB-like beta-barrel" evidence="2">
    <location>
        <begin position="192"/>
        <end position="261"/>
    </location>
</feature>
<dbReference type="HOGENOM" id="CLU_018816_6_3_7"/>
<protein>
    <submittedName>
        <fullName evidence="4">Secretion protein HlyD</fullName>
    </submittedName>
</protein>
<sequence>MRKIVTLLVMLSAILAAEGITLSGTVISDNRKMITSRFMGFVTDVKVSEGDSVKKGDLLYTIDSKEIDSALIQVELGISQAQLSLQMYQNQYTNVKLNLDRHRRLLEKDMVSKFEVENLALAEQNLANMIIIAKKQVIQAEAQLAEVKNQYRYLNITAPNNGVIVSKNIKVGEMAMPGMPALELSDLSDLKISAEISEDNLKLIQEGKKVVVNIASQNIQTVGVVSAIIPSSNPMTHSFKIKISFKNVYNSIYPGMYATVVIE</sequence>
<dbReference type="Pfam" id="PF25954">
    <property type="entry name" value="Beta-barrel_RND_2"/>
    <property type="match status" value="1"/>
</dbReference>
<dbReference type="Gene3D" id="1.10.287.470">
    <property type="entry name" value="Helix hairpin bin"/>
    <property type="match status" value="1"/>
</dbReference>
<dbReference type="InterPro" id="IPR058792">
    <property type="entry name" value="Beta-barrel_RND_2"/>
</dbReference>
<dbReference type="eggNOG" id="COG0845">
    <property type="taxonomic scope" value="Bacteria"/>
</dbReference>
<dbReference type="GO" id="GO:0015562">
    <property type="term" value="F:efflux transmembrane transporter activity"/>
    <property type="evidence" value="ECO:0007669"/>
    <property type="project" value="TreeGrafter"/>
</dbReference>
<gene>
    <name evidence="4" type="ordered locus">Suden_0878</name>
</gene>
<comment type="similarity">
    <text evidence="1">Belongs to the membrane fusion protein (MFP) (TC 8.A.1) family.</text>
</comment>
<dbReference type="PANTHER" id="PTHR30469">
    <property type="entry name" value="MULTIDRUG RESISTANCE PROTEIN MDTA"/>
    <property type="match status" value="1"/>
</dbReference>
<organism evidence="4 5">
    <name type="scientific">Sulfurimonas denitrificans (strain ATCC 33889 / DSM 1251)</name>
    <name type="common">Thiomicrospira denitrificans (strain ATCC 33889 / DSM 1251)</name>
    <dbReference type="NCBI Taxonomy" id="326298"/>
    <lineage>
        <taxon>Bacteria</taxon>
        <taxon>Pseudomonadati</taxon>
        <taxon>Campylobacterota</taxon>
        <taxon>Epsilonproteobacteria</taxon>
        <taxon>Campylobacterales</taxon>
        <taxon>Sulfurimonadaceae</taxon>
        <taxon>Sulfurimonas</taxon>
    </lineage>
</organism>
<proteinExistence type="inferred from homology"/>
<dbReference type="STRING" id="326298.Suden_0878"/>
<reference evidence="4 5" key="1">
    <citation type="journal article" date="2008" name="Appl. Environ. Microbiol.">
        <title>Genome of the epsilonproteobacterial chemolithoautotroph Sulfurimonas denitrificans.</title>
        <authorList>
            <person name="Sievert S.M."/>
            <person name="Scott K.M."/>
            <person name="Klotz M.G."/>
            <person name="Chain P.S.G."/>
            <person name="Hauser L.J."/>
            <person name="Hemp J."/>
            <person name="Huegler M."/>
            <person name="Land M."/>
            <person name="Lapidus A."/>
            <person name="Larimer F.W."/>
            <person name="Lucas S."/>
            <person name="Malfatti S.A."/>
            <person name="Meyer F."/>
            <person name="Paulsen I.T."/>
            <person name="Ren Q."/>
            <person name="Simon J."/>
            <person name="Bailey K."/>
            <person name="Diaz E."/>
            <person name="Fitzpatrick K.A."/>
            <person name="Glover B."/>
            <person name="Gwatney N."/>
            <person name="Korajkic A."/>
            <person name="Long A."/>
            <person name="Mobberley J.M."/>
            <person name="Pantry S.N."/>
            <person name="Pazder G."/>
            <person name="Peterson S."/>
            <person name="Quintanilla J.D."/>
            <person name="Sprinkle R."/>
            <person name="Stephens J."/>
            <person name="Thomas P."/>
            <person name="Vaughn R."/>
            <person name="Weber M.J."/>
            <person name="Wooten L.L."/>
        </authorList>
    </citation>
    <scope>NUCLEOTIDE SEQUENCE [LARGE SCALE GENOMIC DNA]</scope>
    <source>
        <strain evidence="5">ATCC 33889 / DSM 1251</strain>
    </source>
</reference>
<keyword evidence="5" id="KW-1185">Reference proteome</keyword>
<dbReference type="SUPFAM" id="SSF111369">
    <property type="entry name" value="HlyD-like secretion proteins"/>
    <property type="match status" value="1"/>
</dbReference>
<feature type="domain" description="CzcB-like barrel-sandwich hybrid" evidence="3">
    <location>
        <begin position="33"/>
        <end position="176"/>
    </location>
</feature>
<dbReference type="RefSeq" id="WP_011372508.1">
    <property type="nucleotide sequence ID" value="NC_007575.1"/>
</dbReference>
<dbReference type="KEGG" id="tdn:Suden_0878"/>
<evidence type="ECO:0000259" key="3">
    <source>
        <dbReference type="Pfam" id="PF25973"/>
    </source>
</evidence>
<evidence type="ECO:0000313" key="5">
    <source>
        <dbReference type="Proteomes" id="UP000002714"/>
    </source>
</evidence>
<dbReference type="NCBIfam" id="TIGR01730">
    <property type="entry name" value="RND_mfp"/>
    <property type="match status" value="1"/>
</dbReference>